<keyword evidence="2" id="KW-1185">Reference proteome</keyword>
<gene>
    <name evidence="1" type="primary">Itpripl1_2</name>
    <name evidence="1" type="ORF">CALNIC_R15193</name>
</gene>
<feature type="non-terminal residue" evidence="1">
    <location>
        <position position="1"/>
    </location>
</feature>
<evidence type="ECO:0000313" key="2">
    <source>
        <dbReference type="Proteomes" id="UP000546235"/>
    </source>
</evidence>
<dbReference type="EMBL" id="VZSB01001402">
    <property type="protein sequence ID" value="NWX03002.1"/>
    <property type="molecule type" value="Genomic_DNA"/>
</dbReference>
<evidence type="ECO:0000313" key="1">
    <source>
        <dbReference type="EMBL" id="NWX03002.1"/>
    </source>
</evidence>
<sequence>ICTVVEELVNDLLCVCRVHSGNDFMPRLQPAVGLGGFLESQSAHGEDLVYRLLVPLKPPPGHSFHLELGA</sequence>
<dbReference type="Proteomes" id="UP000546235">
    <property type="component" value="Unassembled WGS sequence"/>
</dbReference>
<accession>A0A7K6SXE3</accession>
<name>A0A7K6SXE3_CALNI</name>
<protein>
    <submittedName>
        <fullName evidence="1">IPIL1 protein</fullName>
    </submittedName>
</protein>
<organism evidence="1 2">
    <name type="scientific">Caloenas nicobarica</name>
    <name type="common">Nicobar pigeon</name>
    <dbReference type="NCBI Taxonomy" id="187106"/>
    <lineage>
        <taxon>Eukaryota</taxon>
        <taxon>Metazoa</taxon>
        <taxon>Chordata</taxon>
        <taxon>Craniata</taxon>
        <taxon>Vertebrata</taxon>
        <taxon>Euteleostomi</taxon>
        <taxon>Archelosauria</taxon>
        <taxon>Archosauria</taxon>
        <taxon>Dinosauria</taxon>
        <taxon>Saurischia</taxon>
        <taxon>Theropoda</taxon>
        <taxon>Coelurosauria</taxon>
        <taxon>Aves</taxon>
        <taxon>Neognathae</taxon>
        <taxon>Neoaves</taxon>
        <taxon>Columbimorphae</taxon>
        <taxon>Columbiformes</taxon>
        <taxon>Columbidae</taxon>
        <taxon>Caloenas</taxon>
    </lineage>
</organism>
<feature type="non-terminal residue" evidence="1">
    <location>
        <position position="70"/>
    </location>
</feature>
<comment type="caution">
    <text evidence="1">The sequence shown here is derived from an EMBL/GenBank/DDBJ whole genome shotgun (WGS) entry which is preliminary data.</text>
</comment>
<dbReference type="AlphaFoldDB" id="A0A7K6SXE3"/>
<reference evidence="1 2" key="1">
    <citation type="submission" date="2019-09" db="EMBL/GenBank/DDBJ databases">
        <title>Bird 10,000 Genomes (B10K) Project - Family phase.</title>
        <authorList>
            <person name="Zhang G."/>
        </authorList>
    </citation>
    <scope>NUCLEOTIDE SEQUENCE [LARGE SCALE GENOMIC DNA]</scope>
    <source>
        <strain evidence="1">OUT-0007</strain>
        <tissue evidence="1">Blood</tissue>
    </source>
</reference>
<proteinExistence type="predicted"/>